<proteinExistence type="inferred from homology"/>
<dbReference type="NCBIfam" id="NF045660">
    <property type="entry name" value="DiMthArgaseDdahStm"/>
    <property type="match status" value="1"/>
</dbReference>
<dbReference type="GO" id="GO:0016403">
    <property type="term" value="F:dimethylargininase activity"/>
    <property type="evidence" value="ECO:0007669"/>
    <property type="project" value="UniProtKB-EC"/>
</dbReference>
<gene>
    <name evidence="3" type="ORF">J2S48_000055</name>
</gene>
<comment type="caution">
    <text evidence="3">The sequence shown here is derived from an EMBL/GenBank/DDBJ whole genome shotgun (WGS) entry which is preliminary data.</text>
</comment>
<dbReference type="PANTHER" id="PTHR12737:SF9">
    <property type="entry name" value="DIMETHYLARGININASE"/>
    <property type="match status" value="1"/>
</dbReference>
<dbReference type="EC" id="3.5.3.18" evidence="3"/>
<dbReference type="Gene3D" id="3.75.10.10">
    <property type="entry name" value="L-arginine/glycine Amidinotransferase, Chain A"/>
    <property type="match status" value="1"/>
</dbReference>
<evidence type="ECO:0000313" key="3">
    <source>
        <dbReference type="EMBL" id="MDR7380540.1"/>
    </source>
</evidence>
<keyword evidence="4" id="KW-1185">Reference proteome</keyword>
<reference evidence="3 4" key="1">
    <citation type="submission" date="2023-07" db="EMBL/GenBank/DDBJ databases">
        <title>Sequencing the genomes of 1000 actinobacteria strains.</title>
        <authorList>
            <person name="Klenk H.-P."/>
        </authorList>
    </citation>
    <scope>NUCLEOTIDE SEQUENCE [LARGE SCALE GENOMIC DNA]</scope>
    <source>
        <strain evidence="3 4">DSM 45554</strain>
    </source>
</reference>
<keyword evidence="2 3" id="KW-0378">Hydrolase</keyword>
<dbReference type="Proteomes" id="UP001183585">
    <property type="component" value="Unassembled WGS sequence"/>
</dbReference>
<dbReference type="RefSeq" id="WP_274992590.1">
    <property type="nucleotide sequence ID" value="NZ_JAJQQP010000002.1"/>
</dbReference>
<dbReference type="PANTHER" id="PTHR12737">
    <property type="entry name" value="DIMETHYLARGININE DIMETHYLAMINOHYDROLASE"/>
    <property type="match status" value="1"/>
</dbReference>
<evidence type="ECO:0000256" key="2">
    <source>
        <dbReference type="ARBA" id="ARBA00022801"/>
    </source>
</evidence>
<sequence length="263" mass="28200">MATEQTAAGRPRPTLLVRPPSVRLADGELTHLERVPVDADLAAEQWQRYVEVFRGYGWDVRTVPAAEAYPDGVFVEDAVVVFDGLAVLTRPGALSRRGEVESVRPVVEGAVRELAEIMEPGTLEGGDVLKVGRTVYVGRTTRTNADGVAQLRALLEPRGWRVVEVPTTRALHLKSAVTALPDGTVIGYEPLVDDAGLFDAFLPVPEAEGSAVVVLDPTTVLLSAAAPGTADLLRDRGLTVLTTPVTEFEKLEGCVTCLSVRVR</sequence>
<dbReference type="InterPro" id="IPR033199">
    <property type="entry name" value="DDAH-like"/>
</dbReference>
<accession>A0ABU2CGS4</accession>
<evidence type="ECO:0000313" key="4">
    <source>
        <dbReference type="Proteomes" id="UP001183585"/>
    </source>
</evidence>
<evidence type="ECO:0000256" key="1">
    <source>
        <dbReference type="ARBA" id="ARBA00008532"/>
    </source>
</evidence>
<organism evidence="3 4">
    <name type="scientific">Promicromonospora iranensis</name>
    <dbReference type="NCBI Taxonomy" id="1105144"/>
    <lineage>
        <taxon>Bacteria</taxon>
        <taxon>Bacillati</taxon>
        <taxon>Actinomycetota</taxon>
        <taxon>Actinomycetes</taxon>
        <taxon>Micrococcales</taxon>
        <taxon>Promicromonosporaceae</taxon>
        <taxon>Promicromonospora</taxon>
    </lineage>
</organism>
<protein>
    <submittedName>
        <fullName evidence="3">Dimethylargininase</fullName>
        <ecNumber evidence="3">3.5.3.18</ecNumber>
    </submittedName>
</protein>
<name>A0ABU2CGS4_9MICO</name>
<comment type="similarity">
    <text evidence="1">Belongs to the DDAH family.</text>
</comment>
<dbReference type="SUPFAM" id="SSF55909">
    <property type="entry name" value="Pentein"/>
    <property type="match status" value="1"/>
</dbReference>
<dbReference type="EMBL" id="JAVDYE010000001">
    <property type="protein sequence ID" value="MDR7380540.1"/>
    <property type="molecule type" value="Genomic_DNA"/>
</dbReference>